<evidence type="ECO:0000313" key="2">
    <source>
        <dbReference type="EMBL" id="JAT70055.1"/>
    </source>
</evidence>
<proteinExistence type="predicted"/>
<sequence>MRCLPWHVSAQPLLQPHVPVDLLSEEEVTTPHQAPLSPRQPDAPCKSTSSKSMVDRMFPSPAVRCLGPSFNLPLVSRASQMGGRYVSLRKEARAMAEMQSELEGSTSSGPDSPATLLVEGGGRKRPRPGETPEALRDTAQTPTPGPPPATWLQPVALSRTAQAAGSRPRLPGSGQGPRSAADASKARQLRFSLR</sequence>
<dbReference type="AlphaFoldDB" id="A0A1D1ZTJ7"/>
<dbReference type="EMBL" id="GDKF01008567">
    <property type="protein sequence ID" value="JAT70055.1"/>
    <property type="molecule type" value="Transcribed_RNA"/>
</dbReference>
<accession>A0A1D1ZTJ7</accession>
<feature type="region of interest" description="Disordered" evidence="1">
    <location>
        <begin position="96"/>
        <end position="194"/>
    </location>
</feature>
<organism evidence="2">
    <name type="scientific">Auxenochlorella protothecoides</name>
    <name type="common">Green microalga</name>
    <name type="synonym">Chlorella protothecoides</name>
    <dbReference type="NCBI Taxonomy" id="3075"/>
    <lineage>
        <taxon>Eukaryota</taxon>
        <taxon>Viridiplantae</taxon>
        <taxon>Chlorophyta</taxon>
        <taxon>core chlorophytes</taxon>
        <taxon>Trebouxiophyceae</taxon>
        <taxon>Chlorellales</taxon>
        <taxon>Chlorellaceae</taxon>
        <taxon>Auxenochlorella</taxon>
    </lineage>
</organism>
<feature type="compositionally biased region" description="Basic and acidic residues" evidence="1">
    <location>
        <begin position="127"/>
        <end position="136"/>
    </location>
</feature>
<reference evidence="2" key="1">
    <citation type="submission" date="2015-08" db="EMBL/GenBank/DDBJ databases">
        <authorList>
            <person name="Babu N.S."/>
            <person name="Beckwith C.J."/>
            <person name="Beseler K.G."/>
            <person name="Brison A."/>
            <person name="Carone J.V."/>
            <person name="Caskin T.P."/>
            <person name="Diamond M."/>
            <person name="Durham M.E."/>
            <person name="Foxe J.M."/>
            <person name="Go M."/>
            <person name="Henderson B.A."/>
            <person name="Jones I.B."/>
            <person name="McGettigan J.A."/>
            <person name="Micheletti S.J."/>
            <person name="Nasrallah M.E."/>
            <person name="Ortiz D."/>
            <person name="Piller C.R."/>
            <person name="Privatt S.R."/>
            <person name="Schneider S.L."/>
            <person name="Sharp S."/>
            <person name="Smith T.C."/>
            <person name="Stanton J.D."/>
            <person name="Ullery H.E."/>
            <person name="Wilson R.J."/>
            <person name="Serrano M.G."/>
            <person name="Buck G."/>
            <person name="Lee V."/>
            <person name="Wang Y."/>
            <person name="Carvalho R."/>
            <person name="Voegtly L."/>
            <person name="Shi R."/>
            <person name="Duckworth R."/>
            <person name="Johnson A."/>
            <person name="Loviza R."/>
            <person name="Walstead R."/>
            <person name="Shah Z."/>
            <person name="Kiflezghi M."/>
            <person name="Wade K."/>
            <person name="Ball S.L."/>
            <person name="Bradley K.W."/>
            <person name="Asai D.J."/>
            <person name="Bowman C.A."/>
            <person name="Russell D.A."/>
            <person name="Pope W.H."/>
            <person name="Jacobs-Sera D."/>
            <person name="Hendrix R.W."/>
            <person name="Hatfull G.F."/>
        </authorList>
    </citation>
    <scope>NUCLEOTIDE SEQUENCE</scope>
</reference>
<protein>
    <submittedName>
        <fullName evidence="2">Uncharacterized protein</fullName>
    </submittedName>
</protein>
<gene>
    <name evidence="2" type="ORF">g.21255</name>
</gene>
<evidence type="ECO:0000256" key="1">
    <source>
        <dbReference type="SAM" id="MobiDB-lite"/>
    </source>
</evidence>
<feature type="region of interest" description="Disordered" evidence="1">
    <location>
        <begin position="27"/>
        <end position="53"/>
    </location>
</feature>
<name>A0A1D1ZTJ7_AUXPR</name>